<comment type="caution">
    <text evidence="2">The sequence shown here is derived from an EMBL/GenBank/DDBJ whole genome shotgun (WGS) entry which is preliminary data.</text>
</comment>
<evidence type="ECO:0000256" key="1">
    <source>
        <dbReference type="SAM" id="MobiDB-lite"/>
    </source>
</evidence>
<proteinExistence type="predicted"/>
<feature type="compositionally biased region" description="Basic residues" evidence="1">
    <location>
        <begin position="225"/>
        <end position="239"/>
    </location>
</feature>
<accession>A0A9P6NN59</accession>
<reference evidence="2" key="1">
    <citation type="submission" date="2013-11" db="EMBL/GenBank/DDBJ databases">
        <title>Genome sequence of the fusiform rust pathogen reveals effectors for host alternation and coevolution with pine.</title>
        <authorList>
            <consortium name="DOE Joint Genome Institute"/>
            <person name="Smith K."/>
            <person name="Pendleton A."/>
            <person name="Kubisiak T."/>
            <person name="Anderson C."/>
            <person name="Salamov A."/>
            <person name="Aerts A."/>
            <person name="Riley R."/>
            <person name="Clum A."/>
            <person name="Lindquist E."/>
            <person name="Ence D."/>
            <person name="Campbell M."/>
            <person name="Kronenberg Z."/>
            <person name="Feau N."/>
            <person name="Dhillon B."/>
            <person name="Hamelin R."/>
            <person name="Burleigh J."/>
            <person name="Smith J."/>
            <person name="Yandell M."/>
            <person name="Nelson C."/>
            <person name="Grigoriev I."/>
            <person name="Davis J."/>
        </authorList>
    </citation>
    <scope>NUCLEOTIDE SEQUENCE</scope>
    <source>
        <strain evidence="2">G11</strain>
    </source>
</reference>
<organism evidence="2 3">
    <name type="scientific">Cronartium quercuum f. sp. fusiforme G11</name>
    <dbReference type="NCBI Taxonomy" id="708437"/>
    <lineage>
        <taxon>Eukaryota</taxon>
        <taxon>Fungi</taxon>
        <taxon>Dikarya</taxon>
        <taxon>Basidiomycota</taxon>
        <taxon>Pucciniomycotina</taxon>
        <taxon>Pucciniomycetes</taxon>
        <taxon>Pucciniales</taxon>
        <taxon>Coleosporiaceae</taxon>
        <taxon>Cronartium</taxon>
    </lineage>
</organism>
<evidence type="ECO:0000313" key="3">
    <source>
        <dbReference type="Proteomes" id="UP000886653"/>
    </source>
</evidence>
<name>A0A9P6NN59_9BASI</name>
<sequence>MTDTDQREPKLVHSLSASESASMPTFTKPSRPQPGPSILLNPLCPLSSNDDPRLTRAGSRFAQLSCALKKAFVNLPSPHGDHQPNVTTLPHSRTSHDPVSDHPPTSASCETAASKLQSKQVDKMDVVEDGSSQLTSVSLTTSVRSPVIKFAPLPQIHNRNKRANSITLGVSSRALMLQCAKEGLPNGPKPGANILSSSLPPRQRPEWPVETTASAHPPTANPASKPKRSGKRKGKKERQRQRIEMETAGLEGMDAHGRQSSSLSGSSASDCSGRSGSIFEDCVERRGSVSSAGHTSITSGLSDKVGGDGP</sequence>
<protein>
    <submittedName>
        <fullName evidence="2">Uncharacterized protein</fullName>
    </submittedName>
</protein>
<feature type="compositionally biased region" description="Basic and acidic residues" evidence="1">
    <location>
        <begin position="1"/>
        <end position="11"/>
    </location>
</feature>
<dbReference type="AlphaFoldDB" id="A0A9P6NN59"/>
<feature type="compositionally biased region" description="Polar residues" evidence="1">
    <location>
        <begin position="103"/>
        <end position="114"/>
    </location>
</feature>
<keyword evidence="3" id="KW-1185">Reference proteome</keyword>
<feature type="compositionally biased region" description="Polar residues" evidence="1">
    <location>
        <begin position="288"/>
        <end position="301"/>
    </location>
</feature>
<gene>
    <name evidence="2" type="ORF">CROQUDRAFT_654048</name>
</gene>
<feature type="compositionally biased region" description="Low complexity" evidence="1">
    <location>
        <begin position="260"/>
        <end position="277"/>
    </location>
</feature>
<evidence type="ECO:0000313" key="2">
    <source>
        <dbReference type="EMBL" id="KAG0148979.1"/>
    </source>
</evidence>
<dbReference type="EMBL" id="MU167231">
    <property type="protein sequence ID" value="KAG0148979.1"/>
    <property type="molecule type" value="Genomic_DNA"/>
</dbReference>
<feature type="compositionally biased region" description="Polar residues" evidence="1">
    <location>
        <begin position="15"/>
        <end position="30"/>
    </location>
</feature>
<feature type="region of interest" description="Disordered" evidence="1">
    <location>
        <begin position="1"/>
        <end position="44"/>
    </location>
</feature>
<feature type="region of interest" description="Disordered" evidence="1">
    <location>
        <begin position="76"/>
        <end position="114"/>
    </location>
</feature>
<dbReference type="Proteomes" id="UP000886653">
    <property type="component" value="Unassembled WGS sequence"/>
</dbReference>
<feature type="region of interest" description="Disordered" evidence="1">
    <location>
        <begin position="181"/>
        <end position="310"/>
    </location>
</feature>